<evidence type="ECO:0000256" key="5">
    <source>
        <dbReference type="HAMAP-Rule" id="MF_01371"/>
    </source>
</evidence>
<keyword evidence="9" id="KW-1185">Reference proteome</keyword>
<reference evidence="8 9" key="1">
    <citation type="submission" date="2019-07" db="EMBL/GenBank/DDBJ databases">
        <title>Allobacillus sp. nov. SKP isolated from shrimp paste of Euphausiacea.</title>
        <authorList>
            <person name="Kanchanasin P."/>
            <person name="Tanasupawat S."/>
            <person name="Shi W."/>
            <person name="Wu L."/>
            <person name="Ma J."/>
        </authorList>
    </citation>
    <scope>NUCLEOTIDE SEQUENCE [LARGE SCALE GENOMIC DNA]</scope>
    <source>
        <strain evidence="8 9">SKP4-8</strain>
    </source>
</reference>
<evidence type="ECO:0000313" key="8">
    <source>
        <dbReference type="EMBL" id="TSJ65206.1"/>
    </source>
</evidence>
<accession>A0A556PLF2</accession>
<dbReference type="SUPFAM" id="SSF55129">
    <property type="entry name" value="Ribosomal protein L30p/L7e"/>
    <property type="match status" value="1"/>
</dbReference>
<dbReference type="OrthoDB" id="9812790at2"/>
<dbReference type="InterPro" id="IPR016082">
    <property type="entry name" value="Ribosomal_uL30_ferredoxin-like"/>
</dbReference>
<keyword evidence="4 5" id="KW-0687">Ribonucleoprotein</keyword>
<dbReference type="PANTHER" id="PTHR15892:SF2">
    <property type="entry name" value="LARGE RIBOSOMAL SUBUNIT PROTEIN UL30M"/>
    <property type="match status" value="1"/>
</dbReference>
<comment type="caution">
    <text evidence="8">The sequence shown here is derived from an EMBL/GenBank/DDBJ whole genome shotgun (WGS) entry which is preliminary data.</text>
</comment>
<name>A0A556PLF2_9BACI</name>
<dbReference type="FunFam" id="3.30.1390.20:FF:000001">
    <property type="entry name" value="50S ribosomal protein L30"/>
    <property type="match status" value="1"/>
</dbReference>
<dbReference type="CDD" id="cd01658">
    <property type="entry name" value="Ribosomal_L30"/>
    <property type="match status" value="1"/>
</dbReference>
<evidence type="ECO:0000256" key="1">
    <source>
        <dbReference type="ARBA" id="ARBA00007594"/>
    </source>
</evidence>
<dbReference type="GO" id="GO:0022625">
    <property type="term" value="C:cytosolic large ribosomal subunit"/>
    <property type="evidence" value="ECO:0007669"/>
    <property type="project" value="TreeGrafter"/>
</dbReference>
<evidence type="ECO:0000256" key="3">
    <source>
        <dbReference type="ARBA" id="ARBA00022980"/>
    </source>
</evidence>
<dbReference type="InterPro" id="IPR005996">
    <property type="entry name" value="Ribosomal_uL30_bac-type"/>
</dbReference>
<evidence type="ECO:0000313" key="9">
    <source>
        <dbReference type="Proteomes" id="UP000316425"/>
    </source>
</evidence>
<dbReference type="NCBIfam" id="TIGR01308">
    <property type="entry name" value="rpmD_bact"/>
    <property type="match status" value="1"/>
</dbReference>
<dbReference type="HAMAP" id="MF_01371_B">
    <property type="entry name" value="Ribosomal_uL30_B"/>
    <property type="match status" value="1"/>
</dbReference>
<proteinExistence type="inferred from homology"/>
<sequence>MAKQLEITLTRSVIGSKQDQRRTVEALGLRKRHQTVVREDTPVVRGMINKVSHLVQVNEK</sequence>
<dbReference type="Gene3D" id="3.30.1390.20">
    <property type="entry name" value="Ribosomal protein L30, ferredoxin-like fold domain"/>
    <property type="match status" value="1"/>
</dbReference>
<dbReference type="InterPro" id="IPR036919">
    <property type="entry name" value="Ribo_uL30_ferredoxin-like_sf"/>
</dbReference>
<comment type="subunit">
    <text evidence="2 5">Part of the 50S ribosomal subunit.</text>
</comment>
<dbReference type="PROSITE" id="PS00634">
    <property type="entry name" value="RIBOSOMAL_L30"/>
    <property type="match status" value="1"/>
</dbReference>
<dbReference type="GO" id="GO:0006412">
    <property type="term" value="P:translation"/>
    <property type="evidence" value="ECO:0007669"/>
    <property type="project" value="UniProtKB-UniRule"/>
</dbReference>
<dbReference type="Pfam" id="PF00327">
    <property type="entry name" value="Ribosomal_L30"/>
    <property type="match status" value="1"/>
</dbReference>
<dbReference type="EMBL" id="VMHE01000011">
    <property type="protein sequence ID" value="TSJ65206.1"/>
    <property type="molecule type" value="Genomic_DNA"/>
</dbReference>
<comment type="similarity">
    <text evidence="1 5 6">Belongs to the universal ribosomal protein uL30 family.</text>
</comment>
<dbReference type="GO" id="GO:0003735">
    <property type="term" value="F:structural constituent of ribosome"/>
    <property type="evidence" value="ECO:0007669"/>
    <property type="project" value="InterPro"/>
</dbReference>
<protein>
    <recommendedName>
        <fullName evidence="5">Large ribosomal subunit protein uL30</fullName>
    </recommendedName>
</protein>
<dbReference type="Proteomes" id="UP000316425">
    <property type="component" value="Unassembled WGS sequence"/>
</dbReference>
<feature type="domain" description="Large ribosomal subunit protein uL30-like ferredoxin-like fold" evidence="7">
    <location>
        <begin position="6"/>
        <end position="55"/>
    </location>
</feature>
<evidence type="ECO:0000256" key="4">
    <source>
        <dbReference type="ARBA" id="ARBA00023274"/>
    </source>
</evidence>
<evidence type="ECO:0000256" key="2">
    <source>
        <dbReference type="ARBA" id="ARBA00011838"/>
    </source>
</evidence>
<dbReference type="PANTHER" id="PTHR15892">
    <property type="entry name" value="MITOCHONDRIAL RIBOSOMAL PROTEIN L30"/>
    <property type="match status" value="1"/>
</dbReference>
<organism evidence="8 9">
    <name type="scientific">Allobacillus salarius</name>
    <dbReference type="NCBI Taxonomy" id="1955272"/>
    <lineage>
        <taxon>Bacteria</taxon>
        <taxon>Bacillati</taxon>
        <taxon>Bacillota</taxon>
        <taxon>Bacilli</taxon>
        <taxon>Bacillales</taxon>
        <taxon>Bacillaceae</taxon>
        <taxon>Allobacillus</taxon>
    </lineage>
</organism>
<dbReference type="RefSeq" id="WP_144088763.1">
    <property type="nucleotide sequence ID" value="NZ_VMHE01000011.1"/>
</dbReference>
<gene>
    <name evidence="5 8" type="primary">rpmD</name>
    <name evidence="8" type="ORF">FPQ13_07700</name>
</gene>
<dbReference type="InterPro" id="IPR018038">
    <property type="entry name" value="Ribosomal_uL30_CS"/>
</dbReference>
<keyword evidence="3 5" id="KW-0689">Ribosomal protein</keyword>
<dbReference type="AlphaFoldDB" id="A0A556PLF2"/>
<evidence type="ECO:0000256" key="6">
    <source>
        <dbReference type="RuleBase" id="RU003734"/>
    </source>
</evidence>
<dbReference type="PIRSF" id="PIRSF002211">
    <property type="entry name" value="Ribosomal_L30_bac-type"/>
    <property type="match status" value="1"/>
</dbReference>
<evidence type="ECO:0000259" key="7">
    <source>
        <dbReference type="Pfam" id="PF00327"/>
    </source>
</evidence>